<name>A0A840A9V9_9PROT</name>
<feature type="domain" description="Carboxymuconolactone decarboxylase-like" evidence="1">
    <location>
        <begin position="34"/>
        <end position="97"/>
    </location>
</feature>
<dbReference type="AlphaFoldDB" id="A0A840A9V9"/>
<keyword evidence="2" id="KW-0575">Peroxidase</keyword>
<dbReference type="Proteomes" id="UP000553193">
    <property type="component" value="Unassembled WGS sequence"/>
</dbReference>
<accession>A0A840A9V9</accession>
<keyword evidence="2" id="KW-0560">Oxidoreductase</keyword>
<evidence type="ECO:0000313" key="3">
    <source>
        <dbReference type="Proteomes" id="UP000553193"/>
    </source>
</evidence>
<dbReference type="PANTHER" id="PTHR34846:SF11">
    <property type="entry name" value="4-CARBOXYMUCONOLACTONE DECARBOXYLASE FAMILY PROTEIN (AFU_ORTHOLOGUE AFUA_6G11590)"/>
    <property type="match status" value="1"/>
</dbReference>
<keyword evidence="3" id="KW-1185">Reference proteome</keyword>
<dbReference type="Pfam" id="PF02627">
    <property type="entry name" value="CMD"/>
    <property type="match status" value="1"/>
</dbReference>
<organism evidence="2 3">
    <name type="scientific">Roseococcus suduntuyensis</name>
    <dbReference type="NCBI Taxonomy" id="455361"/>
    <lineage>
        <taxon>Bacteria</taxon>
        <taxon>Pseudomonadati</taxon>
        <taxon>Pseudomonadota</taxon>
        <taxon>Alphaproteobacteria</taxon>
        <taxon>Acetobacterales</taxon>
        <taxon>Roseomonadaceae</taxon>
        <taxon>Roseococcus</taxon>
    </lineage>
</organism>
<evidence type="ECO:0000259" key="1">
    <source>
        <dbReference type="Pfam" id="PF02627"/>
    </source>
</evidence>
<dbReference type="EMBL" id="JACIDJ010000003">
    <property type="protein sequence ID" value="MBB3898828.1"/>
    <property type="molecule type" value="Genomic_DNA"/>
</dbReference>
<reference evidence="2 3" key="1">
    <citation type="submission" date="2020-08" db="EMBL/GenBank/DDBJ databases">
        <title>Genomic Encyclopedia of Type Strains, Phase IV (KMG-IV): sequencing the most valuable type-strain genomes for metagenomic binning, comparative biology and taxonomic classification.</title>
        <authorList>
            <person name="Goeker M."/>
        </authorList>
    </citation>
    <scope>NUCLEOTIDE SEQUENCE [LARGE SCALE GENOMIC DNA]</scope>
    <source>
        <strain evidence="2 3">DSM 19979</strain>
    </source>
</reference>
<dbReference type="InterPro" id="IPR003779">
    <property type="entry name" value="CMD-like"/>
</dbReference>
<comment type="caution">
    <text evidence="2">The sequence shown here is derived from an EMBL/GenBank/DDBJ whole genome shotgun (WGS) entry which is preliminary data.</text>
</comment>
<dbReference type="InterPro" id="IPR029032">
    <property type="entry name" value="AhpD-like"/>
</dbReference>
<dbReference type="PANTHER" id="PTHR34846">
    <property type="entry name" value="4-CARBOXYMUCONOLACTONE DECARBOXYLASE FAMILY PROTEIN (AFU_ORTHOLOGUE AFUA_6G11590)"/>
    <property type="match status" value="1"/>
</dbReference>
<proteinExistence type="predicted"/>
<protein>
    <submittedName>
        <fullName evidence="2">Alkylhydroperoxidase family enzyme</fullName>
    </submittedName>
</protein>
<dbReference type="SUPFAM" id="SSF69118">
    <property type="entry name" value="AhpD-like"/>
    <property type="match status" value="1"/>
</dbReference>
<gene>
    <name evidence="2" type="ORF">GGQ83_002271</name>
</gene>
<evidence type="ECO:0000313" key="2">
    <source>
        <dbReference type="EMBL" id="MBB3898828.1"/>
    </source>
</evidence>
<dbReference type="RefSeq" id="WP_184383999.1">
    <property type="nucleotide sequence ID" value="NZ_JACIDJ010000003.1"/>
</dbReference>
<sequence>MARIPYRDRADLAPQDQELLARPITLHRALVNAPGMARAFSGMGKHIRYGMALDARLRELAILQVGWLARSPYEWSHHVKIGMEFGVTDADIRALMAGGEGLEPLARLVLQGAAEVFAGGMEEETFTALQAELGDARMVELTLTCAFYCAVVRTLASLAIDVEPEYRPYLDRYPLPAT</sequence>
<dbReference type="Gene3D" id="1.20.1290.10">
    <property type="entry name" value="AhpD-like"/>
    <property type="match status" value="1"/>
</dbReference>
<dbReference type="GO" id="GO:0051920">
    <property type="term" value="F:peroxiredoxin activity"/>
    <property type="evidence" value="ECO:0007669"/>
    <property type="project" value="InterPro"/>
</dbReference>